<dbReference type="EMBL" id="WTPX01000100">
    <property type="protein sequence ID" value="NNJ26816.1"/>
    <property type="molecule type" value="Genomic_DNA"/>
</dbReference>
<evidence type="ECO:0000313" key="3">
    <source>
        <dbReference type="Proteomes" id="UP000609651"/>
    </source>
</evidence>
<gene>
    <name evidence="2" type="primary">ybaB</name>
    <name evidence="2" type="ORF">LzC2_29110</name>
</gene>
<keyword evidence="3" id="KW-1185">Reference proteome</keyword>
<dbReference type="PIRSF" id="PIRSF004555">
    <property type="entry name" value="UCP004555"/>
    <property type="match status" value="1"/>
</dbReference>
<dbReference type="InterPro" id="IPR004401">
    <property type="entry name" value="YbaB/EbfC"/>
</dbReference>
<dbReference type="Pfam" id="PF02575">
    <property type="entry name" value="YbaB_DNA_bd"/>
    <property type="match status" value="1"/>
</dbReference>
<sequence>MFGKLGGLGNMAALASNFGEIQKRVKEVHRKTGEMIVTGAAGEGAVEVDVTGHGVMVACRIAPPLLSGPENREQLQTLIQQASNDAGAKAKAAAKEMISKEAEDLNVPGLGDMLAKVGM</sequence>
<evidence type="ECO:0000256" key="1">
    <source>
        <dbReference type="ARBA" id="ARBA00023125"/>
    </source>
</evidence>
<protein>
    <submittedName>
        <fullName evidence="2">Nucleoid-associated protein YbaB</fullName>
    </submittedName>
</protein>
<proteinExistence type="predicted"/>
<comment type="caution">
    <text evidence="2">The sequence shown here is derived from an EMBL/GenBank/DDBJ whole genome shotgun (WGS) entry which is preliminary data.</text>
</comment>
<dbReference type="PANTHER" id="PTHR33449:SF1">
    <property type="entry name" value="NUCLEOID-ASSOCIATED PROTEIN YBAB"/>
    <property type="match status" value="1"/>
</dbReference>
<dbReference type="Proteomes" id="UP000609651">
    <property type="component" value="Unassembled WGS sequence"/>
</dbReference>
<dbReference type="InterPro" id="IPR036894">
    <property type="entry name" value="YbaB-like_sf"/>
</dbReference>
<organism evidence="2 3">
    <name type="scientific">Alienimonas chondri</name>
    <dbReference type="NCBI Taxonomy" id="2681879"/>
    <lineage>
        <taxon>Bacteria</taxon>
        <taxon>Pseudomonadati</taxon>
        <taxon>Planctomycetota</taxon>
        <taxon>Planctomycetia</taxon>
        <taxon>Planctomycetales</taxon>
        <taxon>Planctomycetaceae</taxon>
        <taxon>Alienimonas</taxon>
    </lineage>
</organism>
<accession>A0ABX1VFN4</accession>
<keyword evidence="1" id="KW-0238">DNA-binding</keyword>
<name>A0ABX1VFN4_9PLAN</name>
<dbReference type="Gene3D" id="3.30.1310.10">
    <property type="entry name" value="Nucleoid-associated protein YbaB-like domain"/>
    <property type="match status" value="1"/>
</dbReference>
<reference evidence="2 3" key="1">
    <citation type="journal article" date="2020" name="Syst. Appl. Microbiol.">
        <title>Alienimonas chondri sp. nov., a novel planctomycete isolated from the biofilm of the red alga Chondrus crispus.</title>
        <authorList>
            <person name="Vitorino I."/>
            <person name="Albuquerque L."/>
            <person name="Wiegand S."/>
            <person name="Kallscheuer N."/>
            <person name="da Costa M.S."/>
            <person name="Lobo-da-Cunha A."/>
            <person name="Jogler C."/>
            <person name="Lage O.M."/>
        </authorList>
    </citation>
    <scope>NUCLEOTIDE SEQUENCE [LARGE SCALE GENOMIC DNA]</scope>
    <source>
        <strain evidence="2 3">LzC2</strain>
    </source>
</reference>
<dbReference type="SUPFAM" id="SSF82607">
    <property type="entry name" value="YbaB-like"/>
    <property type="match status" value="1"/>
</dbReference>
<evidence type="ECO:0000313" key="2">
    <source>
        <dbReference type="EMBL" id="NNJ26816.1"/>
    </source>
</evidence>
<dbReference type="PANTHER" id="PTHR33449">
    <property type="entry name" value="NUCLEOID-ASSOCIATED PROTEIN YBAB"/>
    <property type="match status" value="1"/>
</dbReference>
<dbReference type="RefSeq" id="WP_171188219.1">
    <property type="nucleotide sequence ID" value="NZ_WTPX01000100.1"/>
</dbReference>